<proteinExistence type="predicted"/>
<dbReference type="SUPFAM" id="SSF55724">
    <property type="entry name" value="Mog1p/PsbP-like"/>
    <property type="match status" value="1"/>
</dbReference>
<evidence type="ECO:0000313" key="2">
    <source>
        <dbReference type="Proteomes" id="UP000677244"/>
    </source>
</evidence>
<keyword evidence="2" id="KW-1185">Reference proteome</keyword>
<name>A0ABS3Z487_9BACT</name>
<dbReference type="EMBL" id="JAGHKO010000014">
    <property type="protein sequence ID" value="MBO9204552.1"/>
    <property type="molecule type" value="Genomic_DNA"/>
</dbReference>
<gene>
    <name evidence="1" type="ORF">J7I42_29970</name>
</gene>
<sequence length="169" mass="19901">MRYTLTFVFIFSLIRTNGQPLFHYTDTLHHFSIDVPEKWKYETEREGVVFQASRIPHGRDTARDVVNVNIIETPRNLERTFAVYLKYISKTPNFQLIAKGDTTLNGMPFKWIVTLSSNLVNNKIPMQNYDLVTVKNGKTYILTMMTFPHTYIKRRPLFNRIANSFKFLD</sequence>
<dbReference type="RefSeq" id="WP_209143245.1">
    <property type="nucleotide sequence ID" value="NZ_JAGHKO010000014.1"/>
</dbReference>
<accession>A0ABS3Z487</accession>
<comment type="caution">
    <text evidence="1">The sequence shown here is derived from an EMBL/GenBank/DDBJ whole genome shotgun (WGS) entry which is preliminary data.</text>
</comment>
<protein>
    <recommendedName>
        <fullName evidence="3">PsbP C-terminal domain-containing protein</fullName>
    </recommendedName>
</protein>
<dbReference type="InterPro" id="IPR016123">
    <property type="entry name" value="Mog1/PsbP_a/b/a-sand"/>
</dbReference>
<reference evidence="1 2" key="1">
    <citation type="submission" date="2021-03" db="EMBL/GenBank/DDBJ databases">
        <title>Assistant Professor.</title>
        <authorList>
            <person name="Huq M.A."/>
        </authorList>
    </citation>
    <scope>NUCLEOTIDE SEQUENCE [LARGE SCALE GENOMIC DNA]</scope>
    <source>
        <strain evidence="1 2">MAH-29</strain>
    </source>
</reference>
<evidence type="ECO:0000313" key="1">
    <source>
        <dbReference type="EMBL" id="MBO9204552.1"/>
    </source>
</evidence>
<evidence type="ECO:0008006" key="3">
    <source>
        <dbReference type="Google" id="ProtNLM"/>
    </source>
</evidence>
<organism evidence="1 2">
    <name type="scientific">Niastella soli</name>
    <dbReference type="NCBI Taxonomy" id="2821487"/>
    <lineage>
        <taxon>Bacteria</taxon>
        <taxon>Pseudomonadati</taxon>
        <taxon>Bacteroidota</taxon>
        <taxon>Chitinophagia</taxon>
        <taxon>Chitinophagales</taxon>
        <taxon>Chitinophagaceae</taxon>
        <taxon>Niastella</taxon>
    </lineage>
</organism>
<dbReference type="Gene3D" id="3.40.1000.10">
    <property type="entry name" value="Mog1/PsbP, alpha/beta/alpha sandwich"/>
    <property type="match status" value="1"/>
</dbReference>
<dbReference type="Proteomes" id="UP000677244">
    <property type="component" value="Unassembled WGS sequence"/>
</dbReference>